<evidence type="ECO:0000313" key="2">
    <source>
        <dbReference type="Proteomes" id="UP000616769"/>
    </source>
</evidence>
<organism evidence="1 2">
    <name type="scientific">Sarcoptes scabiei</name>
    <name type="common">Itch mite</name>
    <name type="synonym">Acarus scabiei</name>
    <dbReference type="NCBI Taxonomy" id="52283"/>
    <lineage>
        <taxon>Eukaryota</taxon>
        <taxon>Metazoa</taxon>
        <taxon>Ecdysozoa</taxon>
        <taxon>Arthropoda</taxon>
        <taxon>Chelicerata</taxon>
        <taxon>Arachnida</taxon>
        <taxon>Acari</taxon>
        <taxon>Acariformes</taxon>
        <taxon>Sarcoptiformes</taxon>
        <taxon>Astigmata</taxon>
        <taxon>Psoroptidia</taxon>
        <taxon>Sarcoptoidea</taxon>
        <taxon>Sarcoptidae</taxon>
        <taxon>Sarcoptinae</taxon>
        <taxon>Sarcoptes</taxon>
    </lineage>
</organism>
<reference evidence="1 2" key="1">
    <citation type="journal article" date="2015" name="Parasit. Vectors">
        <title>Draft genome of the scabies mite.</title>
        <authorList>
            <person name="Rider S.D.Jr."/>
            <person name="Morgan M.S."/>
            <person name="Arlian L.G."/>
        </authorList>
    </citation>
    <scope>NUCLEOTIDE SEQUENCE [LARGE SCALE GENOMIC DNA]</scope>
    <source>
        <strain evidence="1">Arlian Lab</strain>
    </source>
</reference>
<comment type="caution">
    <text evidence="1">The sequence shown here is derived from an EMBL/GenBank/DDBJ whole genome shotgun (WGS) entry which is preliminary data.</text>
</comment>
<name>A0A132A8J5_SARSC</name>
<evidence type="ECO:0000313" key="1">
    <source>
        <dbReference type="EMBL" id="KPM07312.1"/>
    </source>
</evidence>
<protein>
    <submittedName>
        <fullName evidence="1">Otopetrin-3-like protein</fullName>
    </submittedName>
</protein>
<dbReference type="VEuPathDB" id="VectorBase:SSCA004403"/>
<sequence>MDREYQNGIENFCYKENIQAKPSKHFRPTSLSIVTITPENLSINGVEDSKQRSELNDVDDGSSQRWNHRLISQSDLKLLKIIYDQNDLKCDENFDDESKKFSIEKPCSVNTSQNCLVAYDSKTLSTYAPGTNRLENENPSLYYFDRTAYESNESRTSVPIQDDRFSIASIKSLENESSIDGDKKRTNFYVLKQLSIIYAILIIILGILISIGDINEPNNDRDHLYNILTTVIGIIFLIYLHFDIQKHKRLALEWQELRQFTTQSDSISVTTAIIFNRMENLKYSTNECNDKIKNSLNSYRFIEGKSSGTFYLKIGMILDHQPEQLVVLVRFDAFGRNFNFILVLNDYGRSFAWIYGKD</sequence>
<dbReference type="OrthoDB" id="6429739at2759"/>
<dbReference type="Proteomes" id="UP000616769">
    <property type="component" value="Unassembled WGS sequence"/>
</dbReference>
<dbReference type="EMBL" id="JXLN01011478">
    <property type="protein sequence ID" value="KPM07312.1"/>
    <property type="molecule type" value="Genomic_DNA"/>
</dbReference>
<dbReference type="AlphaFoldDB" id="A0A132A8J5"/>
<accession>A0A132A8J5</accession>
<gene>
    <name evidence="1" type="ORF">QR98_0058030</name>
</gene>
<proteinExistence type="predicted"/>